<organism evidence="1 2">
    <name type="scientific">Anopheles melas</name>
    <dbReference type="NCBI Taxonomy" id="34690"/>
    <lineage>
        <taxon>Eukaryota</taxon>
        <taxon>Metazoa</taxon>
        <taxon>Ecdysozoa</taxon>
        <taxon>Arthropoda</taxon>
        <taxon>Hexapoda</taxon>
        <taxon>Insecta</taxon>
        <taxon>Pterygota</taxon>
        <taxon>Neoptera</taxon>
        <taxon>Endopterygota</taxon>
        <taxon>Diptera</taxon>
        <taxon>Nematocera</taxon>
        <taxon>Culicoidea</taxon>
        <taxon>Culicidae</taxon>
        <taxon>Anophelinae</taxon>
        <taxon>Anopheles</taxon>
    </lineage>
</organism>
<keyword evidence="2" id="KW-1185">Reference proteome</keyword>
<reference evidence="2" key="1">
    <citation type="submission" date="2014-01" db="EMBL/GenBank/DDBJ databases">
        <title>The Genome Sequence of Anopheles melas CM1001059_A (V2).</title>
        <authorList>
            <consortium name="The Broad Institute Genomics Platform"/>
            <person name="Neafsey D.E."/>
            <person name="Besansky N."/>
            <person name="Howell P."/>
            <person name="Walton C."/>
            <person name="Young S.K."/>
            <person name="Zeng Q."/>
            <person name="Gargeya S."/>
            <person name="Fitzgerald M."/>
            <person name="Haas B."/>
            <person name="Abouelleil A."/>
            <person name="Allen A.W."/>
            <person name="Alvarado L."/>
            <person name="Arachchi H.M."/>
            <person name="Berlin A.M."/>
            <person name="Chapman S.B."/>
            <person name="Gainer-Dewar J."/>
            <person name="Goldberg J."/>
            <person name="Griggs A."/>
            <person name="Gujja S."/>
            <person name="Hansen M."/>
            <person name="Howarth C."/>
            <person name="Imamovic A."/>
            <person name="Ireland A."/>
            <person name="Larimer J."/>
            <person name="McCowan C."/>
            <person name="Murphy C."/>
            <person name="Pearson M."/>
            <person name="Poon T.W."/>
            <person name="Priest M."/>
            <person name="Roberts A."/>
            <person name="Saif S."/>
            <person name="Shea T."/>
            <person name="Sisk P."/>
            <person name="Sykes S."/>
            <person name="Wortman J."/>
            <person name="Nusbaum C."/>
            <person name="Birren B."/>
        </authorList>
    </citation>
    <scope>NUCLEOTIDE SEQUENCE [LARGE SCALE GENOMIC DNA]</scope>
    <source>
        <strain evidence="2">CM1001059</strain>
    </source>
</reference>
<dbReference type="AlphaFoldDB" id="A0A182TPD7"/>
<accession>A0A182TPD7</accession>
<dbReference type="EnsemblMetazoa" id="AMEC005963-RA">
    <property type="protein sequence ID" value="AMEC005963-PA"/>
    <property type="gene ID" value="AMEC005963"/>
</dbReference>
<proteinExistence type="predicted"/>
<protein>
    <submittedName>
        <fullName evidence="1">Uncharacterized protein</fullName>
    </submittedName>
</protein>
<sequence length="124" mass="13521">MPQTGGSGREDLAWLVTGQHTYSTYSATFVYTPGTPGAPHFCGPKLTTPIRYHDPVICRISGPPESPLHVSLPRTPPAHICVESREMPLRWYAGEQSFTSTTVSSTFSFFWLAEAVSVLPQPAA</sequence>
<dbReference type="VEuPathDB" id="VectorBase:AMEC005963"/>
<evidence type="ECO:0000313" key="1">
    <source>
        <dbReference type="EnsemblMetazoa" id="AMEC005963-PA"/>
    </source>
</evidence>
<name>A0A182TPD7_9DIPT</name>
<evidence type="ECO:0000313" key="2">
    <source>
        <dbReference type="Proteomes" id="UP000075902"/>
    </source>
</evidence>
<reference evidence="1" key="2">
    <citation type="submission" date="2020-05" db="UniProtKB">
        <authorList>
            <consortium name="EnsemblMetazoa"/>
        </authorList>
    </citation>
    <scope>IDENTIFICATION</scope>
    <source>
        <strain evidence="1">CM1001059</strain>
    </source>
</reference>
<dbReference type="Proteomes" id="UP000075902">
    <property type="component" value="Unassembled WGS sequence"/>
</dbReference>